<dbReference type="Pfam" id="PF01593">
    <property type="entry name" value="Amino_oxidase"/>
    <property type="match status" value="1"/>
</dbReference>
<reference evidence="2" key="1">
    <citation type="submission" date="2023-03" db="EMBL/GenBank/DDBJ databases">
        <title>Chitinimonas shenzhenensis gen. nov., sp. nov., a novel member of family Burkholderiaceae isolated from activated sludge collected in Shen Zhen, China.</title>
        <authorList>
            <person name="Wang X."/>
        </authorList>
    </citation>
    <scope>NUCLEOTIDE SEQUENCE</scope>
    <source>
        <strain evidence="2">DQS-5</strain>
    </source>
</reference>
<gene>
    <name evidence="2" type="ORF">PZA18_02550</name>
</gene>
<dbReference type="PANTHER" id="PTHR42923:SF46">
    <property type="entry name" value="AMINE OXIDASE"/>
    <property type="match status" value="1"/>
</dbReference>
<dbReference type="EMBL" id="JARRAF010000002">
    <property type="protein sequence ID" value="MDK2122927.1"/>
    <property type="molecule type" value="Genomic_DNA"/>
</dbReference>
<dbReference type="InterPro" id="IPR036188">
    <property type="entry name" value="FAD/NAD-bd_sf"/>
</dbReference>
<dbReference type="PRINTS" id="PR00419">
    <property type="entry name" value="ADXRDTASE"/>
</dbReference>
<dbReference type="Proteomes" id="UP001172778">
    <property type="component" value="Unassembled WGS sequence"/>
</dbReference>
<dbReference type="NCBIfam" id="NF005560">
    <property type="entry name" value="PRK07233.1"/>
    <property type="match status" value="1"/>
</dbReference>
<name>A0ABT7DS86_9NEIS</name>
<dbReference type="PANTHER" id="PTHR42923">
    <property type="entry name" value="PROTOPORPHYRINOGEN OXIDASE"/>
    <property type="match status" value="1"/>
</dbReference>
<evidence type="ECO:0000313" key="3">
    <source>
        <dbReference type="Proteomes" id="UP001172778"/>
    </source>
</evidence>
<dbReference type="SUPFAM" id="SSF51905">
    <property type="entry name" value="FAD/NAD(P)-binding domain"/>
    <property type="match status" value="1"/>
</dbReference>
<sequence>MNNKHRIAVVGAGPMGLMCTMELQKRGYHVDIFEHDDRIGGMSATFDFDGLPLERYYHFVCKTDDPLFALLQEMGLSDKLKWVETKMGYYFDGKLYPWGTPQSLLSFPGLDMVSKLRYAAMVMKTKNVSDWRELDRVNVIDWLKGWIGERGYNVLWKSLFELKFHEYTDQISAAWLGTRIKRVGLSRKSLFKEQLGYLQGGSEVLLNKMEQAITAKGGRIFLRMPVQKVVTEAGQVRGVQAGGEFHPYDAVVSTVPIQYLPRLAPDLPSAFRERIDAIKNIAVACVVLKLKHAVTPNFWVNINDPSIAIPGVIEYSNLNPVGPHILYAPFYMPTTHPKYQRSNDELIDEVLGYLAKLNPNFRPDWVMARHCSRYEYAQTVCPPGFFDMLPPMKTPLHGLWMADTAYYYPEDRSICESVKLGRQLAEAVHAGH</sequence>
<accession>A0ABT7DS86</accession>
<dbReference type="Gene3D" id="3.50.50.60">
    <property type="entry name" value="FAD/NAD(P)-binding domain"/>
    <property type="match status" value="1"/>
</dbReference>
<evidence type="ECO:0000259" key="1">
    <source>
        <dbReference type="Pfam" id="PF01593"/>
    </source>
</evidence>
<evidence type="ECO:0000313" key="2">
    <source>
        <dbReference type="EMBL" id="MDK2122927.1"/>
    </source>
</evidence>
<keyword evidence="3" id="KW-1185">Reference proteome</keyword>
<proteinExistence type="predicted"/>
<feature type="domain" description="Amine oxidase" evidence="1">
    <location>
        <begin position="16"/>
        <end position="399"/>
    </location>
</feature>
<dbReference type="InterPro" id="IPR050464">
    <property type="entry name" value="Zeta_carotene_desat/Oxidored"/>
</dbReference>
<organism evidence="2 3">
    <name type="scientific">Parachitinimonas caeni</name>
    <dbReference type="NCBI Taxonomy" id="3031301"/>
    <lineage>
        <taxon>Bacteria</taxon>
        <taxon>Pseudomonadati</taxon>
        <taxon>Pseudomonadota</taxon>
        <taxon>Betaproteobacteria</taxon>
        <taxon>Neisseriales</taxon>
        <taxon>Chitinibacteraceae</taxon>
        <taxon>Parachitinimonas</taxon>
    </lineage>
</organism>
<comment type="caution">
    <text evidence="2">The sequence shown here is derived from an EMBL/GenBank/DDBJ whole genome shotgun (WGS) entry which is preliminary data.</text>
</comment>
<dbReference type="InterPro" id="IPR002937">
    <property type="entry name" value="Amino_oxidase"/>
</dbReference>
<protein>
    <submittedName>
        <fullName evidence="2">NAD(P)/FAD-dependent oxidoreductase</fullName>
    </submittedName>
</protein>
<dbReference type="RefSeq" id="WP_284099214.1">
    <property type="nucleotide sequence ID" value="NZ_JARRAF010000002.1"/>
</dbReference>